<dbReference type="HOGENOM" id="CLU_981374_0_0_1"/>
<dbReference type="PANTHER" id="PTHR12652">
    <property type="entry name" value="PEROXISOMAL BIOGENESIS FACTOR 11"/>
    <property type="match status" value="1"/>
</dbReference>
<evidence type="ECO:0000313" key="7">
    <source>
        <dbReference type="EMBL" id="ABP00733.1"/>
    </source>
</evidence>
<organism evidence="7 8">
    <name type="scientific">Ostreococcus lucimarinus (strain CCE9901)</name>
    <dbReference type="NCBI Taxonomy" id="436017"/>
    <lineage>
        <taxon>Eukaryota</taxon>
        <taxon>Viridiplantae</taxon>
        <taxon>Chlorophyta</taxon>
        <taxon>Mamiellophyceae</taxon>
        <taxon>Mamiellales</taxon>
        <taxon>Bathycoccaceae</taxon>
        <taxon>Ostreococcus</taxon>
    </lineage>
</organism>
<evidence type="ECO:0000256" key="5">
    <source>
        <dbReference type="ARBA" id="ARBA00023140"/>
    </source>
</evidence>
<evidence type="ECO:0000313" key="8">
    <source>
        <dbReference type="Proteomes" id="UP000001568"/>
    </source>
</evidence>
<gene>
    <name evidence="7" type="ORF">OSTLU_18855</name>
</gene>
<dbReference type="GO" id="GO:0044375">
    <property type="term" value="P:regulation of peroxisome size"/>
    <property type="evidence" value="ECO:0007669"/>
    <property type="project" value="UniProtKB-ARBA"/>
</dbReference>
<evidence type="ECO:0000256" key="6">
    <source>
        <dbReference type="SAM" id="MobiDB-lite"/>
    </source>
</evidence>
<comment type="subcellular location">
    <subcellularLocation>
        <location evidence="1">Peroxisome membrane</location>
        <topology evidence="1">Multi-pass membrane protein</topology>
    </subcellularLocation>
</comment>
<dbReference type="GO" id="GO:0016559">
    <property type="term" value="P:peroxisome fission"/>
    <property type="evidence" value="ECO:0007669"/>
    <property type="project" value="InterPro"/>
</dbReference>
<reference evidence="7 8" key="1">
    <citation type="journal article" date="2007" name="Proc. Natl. Acad. Sci. U.S.A.">
        <title>The tiny eukaryote Ostreococcus provides genomic insights into the paradox of plankton speciation.</title>
        <authorList>
            <person name="Palenik B."/>
            <person name="Grimwood J."/>
            <person name="Aerts A."/>
            <person name="Rouze P."/>
            <person name="Salamov A."/>
            <person name="Putnam N."/>
            <person name="Dupont C."/>
            <person name="Jorgensen R."/>
            <person name="Derelle E."/>
            <person name="Rombauts S."/>
            <person name="Zhou K."/>
            <person name="Otillar R."/>
            <person name="Merchant S.S."/>
            <person name="Podell S."/>
            <person name="Gaasterland T."/>
            <person name="Napoli C."/>
            <person name="Gendler K."/>
            <person name="Manuell A."/>
            <person name="Tai V."/>
            <person name="Vallon O."/>
            <person name="Piganeau G."/>
            <person name="Jancek S."/>
            <person name="Heijde M."/>
            <person name="Jabbari K."/>
            <person name="Bowler C."/>
            <person name="Lohr M."/>
            <person name="Robbens S."/>
            <person name="Werner G."/>
            <person name="Dubchak I."/>
            <person name="Pazour G.J."/>
            <person name="Ren Q."/>
            <person name="Paulsen I."/>
            <person name="Delwiche C."/>
            <person name="Schmutz J."/>
            <person name="Rokhsar D."/>
            <person name="Van de Peer Y."/>
            <person name="Moreau H."/>
            <person name="Grigoriev I.V."/>
        </authorList>
    </citation>
    <scope>NUCLEOTIDE SEQUENCE [LARGE SCALE GENOMIC DNA]</scope>
    <source>
        <strain evidence="7 8">CCE9901</strain>
    </source>
</reference>
<dbReference type="InterPro" id="IPR008733">
    <property type="entry name" value="PEX11"/>
</dbReference>
<dbReference type="GO" id="GO:0005778">
    <property type="term" value="C:peroxisomal membrane"/>
    <property type="evidence" value="ECO:0007669"/>
    <property type="project" value="UniProtKB-SubCell"/>
</dbReference>
<name>A4SAD5_OSTLU</name>
<feature type="region of interest" description="Disordered" evidence="6">
    <location>
        <begin position="1"/>
        <end position="21"/>
    </location>
</feature>
<keyword evidence="4" id="KW-0472">Membrane</keyword>
<feature type="compositionally biased region" description="Low complexity" evidence="6">
    <location>
        <begin position="1"/>
        <end position="19"/>
    </location>
</feature>
<evidence type="ECO:0000256" key="2">
    <source>
        <dbReference type="ARBA" id="ARBA00008194"/>
    </source>
</evidence>
<dbReference type="Pfam" id="PF05648">
    <property type="entry name" value="PEX11"/>
    <property type="match status" value="1"/>
</dbReference>
<dbReference type="KEGG" id="olu:OSTLU_18855"/>
<evidence type="ECO:0000256" key="1">
    <source>
        <dbReference type="ARBA" id="ARBA00004585"/>
    </source>
</evidence>
<dbReference type="GO" id="GO:0042802">
    <property type="term" value="F:identical protein binding"/>
    <property type="evidence" value="ECO:0007669"/>
    <property type="project" value="UniProtKB-ARBA"/>
</dbReference>
<dbReference type="Proteomes" id="UP000001568">
    <property type="component" value="Chromosome 19"/>
</dbReference>
<dbReference type="STRING" id="436017.A4SAD5"/>
<comment type="similarity">
    <text evidence="2">Belongs to the peroxin-11 family.</text>
</comment>
<dbReference type="RefSeq" id="XP_001422416.1">
    <property type="nucleotide sequence ID" value="XM_001422379.1"/>
</dbReference>
<sequence>MTTGRKAPAPGATRATTRATTREDALDRALRALALAKSFLSSYDARDKTLAFAQYATLCASNGAPGKLTSASASIGMSRKPFRIVKPLESAATAARKRASDAPTSAAETIRALGMTCYFAFDHLVWACASGACGTGKEDARGRFQRLSYWGWFFGSASGLFLDTNELNALLDVMREKGFGEDGNAPKTRDGENTSPFVDADEDLDADEREAREREVEALRKRARKVFVGLITNSAQAILALALLEKVKMSKRKIGALGMFLSAVNIASMLPAPAAEAPGKTKTA</sequence>
<evidence type="ECO:0000256" key="4">
    <source>
        <dbReference type="ARBA" id="ARBA00023136"/>
    </source>
</evidence>
<dbReference type="PANTHER" id="PTHR12652:SF50">
    <property type="entry name" value="PEROXIN 11"/>
    <property type="match status" value="1"/>
</dbReference>
<evidence type="ECO:0000256" key="3">
    <source>
        <dbReference type="ARBA" id="ARBA00022593"/>
    </source>
</evidence>
<accession>A4SAD5</accession>
<keyword evidence="8" id="KW-1185">Reference proteome</keyword>
<dbReference type="AlphaFoldDB" id="A4SAD5"/>
<protein>
    <submittedName>
        <fullName evidence="7">Uncharacterized protein</fullName>
    </submittedName>
</protein>
<dbReference type="GeneID" id="5006426"/>
<dbReference type="eggNOG" id="KOG4186">
    <property type="taxonomic scope" value="Eukaryota"/>
</dbReference>
<feature type="region of interest" description="Disordered" evidence="6">
    <location>
        <begin position="181"/>
        <end position="202"/>
    </location>
</feature>
<keyword evidence="5" id="KW-0576">Peroxisome</keyword>
<keyword evidence="3" id="KW-0962">Peroxisome biogenesis</keyword>
<dbReference type="OrthoDB" id="411017at2759"/>
<dbReference type="Gramene" id="ABP00733">
    <property type="protein sequence ID" value="ABP00733"/>
    <property type="gene ID" value="OSTLU_18855"/>
</dbReference>
<proteinExistence type="inferred from homology"/>
<dbReference type="EMBL" id="CP000599">
    <property type="protein sequence ID" value="ABP00733.1"/>
    <property type="molecule type" value="Genomic_DNA"/>
</dbReference>